<evidence type="ECO:0000256" key="1">
    <source>
        <dbReference type="SAM" id="MobiDB-lite"/>
    </source>
</evidence>
<dbReference type="KEGG" id="lamb:KBB96_09860"/>
<keyword evidence="3" id="KW-1185">Reference proteome</keyword>
<name>A0A975PHE0_9BACT</name>
<dbReference type="EMBL" id="CP073100">
    <property type="protein sequence ID" value="QUE53186.1"/>
    <property type="molecule type" value="Genomic_DNA"/>
</dbReference>
<dbReference type="AlphaFoldDB" id="A0A975PHE0"/>
<dbReference type="Proteomes" id="UP000676169">
    <property type="component" value="Chromosome"/>
</dbReference>
<protein>
    <submittedName>
        <fullName evidence="2">Uncharacterized protein</fullName>
    </submittedName>
</protein>
<organism evidence="2 3">
    <name type="scientific">Luteolibacter ambystomatis</name>
    <dbReference type="NCBI Taxonomy" id="2824561"/>
    <lineage>
        <taxon>Bacteria</taxon>
        <taxon>Pseudomonadati</taxon>
        <taxon>Verrucomicrobiota</taxon>
        <taxon>Verrucomicrobiia</taxon>
        <taxon>Verrucomicrobiales</taxon>
        <taxon>Verrucomicrobiaceae</taxon>
        <taxon>Luteolibacter</taxon>
    </lineage>
</organism>
<feature type="compositionally biased region" description="Polar residues" evidence="1">
    <location>
        <begin position="1"/>
        <end position="24"/>
    </location>
</feature>
<evidence type="ECO:0000313" key="3">
    <source>
        <dbReference type="Proteomes" id="UP000676169"/>
    </source>
</evidence>
<accession>A0A975PHE0</accession>
<evidence type="ECO:0000313" key="2">
    <source>
        <dbReference type="EMBL" id="QUE53186.1"/>
    </source>
</evidence>
<sequence length="107" mass="11583">MTSCKQGRAGQNQSLTLHFSQPLATNPPAPAIKRYGYAYHEDYGSPKTDPATVAPGKISVSQDGRDLTIELKLTAGQIHEIDLSGLKARDGQPLEGKKLYYQAAKVL</sequence>
<reference evidence="2" key="1">
    <citation type="submission" date="2021-04" db="EMBL/GenBank/DDBJ databases">
        <title>Luteolibacter sp. 32A isolated from the skin of an Anderson's salamander (Ambystoma andersonii).</title>
        <authorList>
            <person name="Spergser J."/>
            <person name="Busse H.-J."/>
        </authorList>
    </citation>
    <scope>NUCLEOTIDE SEQUENCE</scope>
    <source>
        <strain evidence="2">32A</strain>
    </source>
</reference>
<gene>
    <name evidence="2" type="ORF">KBB96_09860</name>
</gene>
<feature type="region of interest" description="Disordered" evidence="1">
    <location>
        <begin position="1"/>
        <end position="26"/>
    </location>
</feature>
<dbReference type="RefSeq" id="WP_211634530.1">
    <property type="nucleotide sequence ID" value="NZ_CP073100.1"/>
</dbReference>
<proteinExistence type="predicted"/>